<dbReference type="PANTHER" id="PTHR10366">
    <property type="entry name" value="NAD DEPENDENT EPIMERASE/DEHYDRATASE"/>
    <property type="match status" value="1"/>
</dbReference>
<dbReference type="OrthoDB" id="2735536at2759"/>
<reference evidence="5" key="2">
    <citation type="journal article" date="2019" name="Mol. Plant Microbe Interact.">
        <title>Genome sequence resources for four phytopathogenic fungi from the Colletotrichum orbiculare species complex.</title>
        <authorList>
            <person name="Gan P."/>
            <person name="Tsushima A."/>
            <person name="Narusaka M."/>
            <person name="Narusaka Y."/>
            <person name="Takano Y."/>
            <person name="Kubo Y."/>
            <person name="Shirasu K."/>
        </authorList>
    </citation>
    <scope>GENOME REANNOTATION</scope>
    <source>
        <strain evidence="5">104-T / ATCC 96160 / CBS 514.97 / LARS 414 / MAFF 240422</strain>
    </source>
</reference>
<sequence>MHSEGTYGIPEGSTVLVTGVNGFIGSHVCAQFLQLGFSVRGTVRDVEKCAWVEELMERQGGTGVFSLVSLPDLEEEGAFDPLVEGVSAVVHVASPVSLSPDPESVIPSSIAGVMNALRAANNSASVKRFVLTSSSVAAALPKPDGKRFDVTADSWNIESVAIAWGEPRPHQAWHVYAASKSEAERAVWRFYKQDRSRRPDLVVNTVLPSCNFGRSLDVVNQGHPSTSSFIESLWYGINMEPLACSPPQHFVDVEDTARLHVACALLPEVDGERIFAWAQTFNFDTVLGIMRNLYPSRHFVDDFHNYCDASTARQPRARAVDMLRRLGRIDFTSLEASVSANVDDLP</sequence>
<protein>
    <submittedName>
        <fullName evidence="4">Aldehyde reductase 2</fullName>
    </submittedName>
</protein>
<reference evidence="5" key="1">
    <citation type="journal article" date="2013" name="New Phytol.">
        <title>Comparative genomic and transcriptomic analyses reveal the hemibiotrophic stage shift of Colletotrichum fungi.</title>
        <authorList>
            <person name="Gan P."/>
            <person name="Ikeda K."/>
            <person name="Irieda H."/>
            <person name="Narusaka M."/>
            <person name="O'Connell R.J."/>
            <person name="Narusaka Y."/>
            <person name="Takano Y."/>
            <person name="Kubo Y."/>
            <person name="Shirasu K."/>
        </authorList>
    </citation>
    <scope>NUCLEOTIDE SEQUENCE [LARGE SCALE GENOMIC DNA]</scope>
    <source>
        <strain evidence="5">104-T / ATCC 96160 / CBS 514.97 / LARS 414 / MAFF 240422</strain>
    </source>
</reference>
<proteinExistence type="inferred from homology"/>
<organism evidence="4 5">
    <name type="scientific">Colletotrichum orbiculare (strain 104-T / ATCC 96160 / CBS 514.97 / LARS 414 / MAFF 240422)</name>
    <name type="common">Cucumber anthracnose fungus</name>
    <name type="synonym">Colletotrichum lagenarium</name>
    <dbReference type="NCBI Taxonomy" id="1213857"/>
    <lineage>
        <taxon>Eukaryota</taxon>
        <taxon>Fungi</taxon>
        <taxon>Dikarya</taxon>
        <taxon>Ascomycota</taxon>
        <taxon>Pezizomycotina</taxon>
        <taxon>Sordariomycetes</taxon>
        <taxon>Hypocreomycetidae</taxon>
        <taxon>Glomerellales</taxon>
        <taxon>Glomerellaceae</taxon>
        <taxon>Colletotrichum</taxon>
        <taxon>Colletotrichum orbiculare species complex</taxon>
    </lineage>
</organism>
<dbReference type="Proteomes" id="UP000014480">
    <property type="component" value="Unassembled WGS sequence"/>
</dbReference>
<evidence type="ECO:0000256" key="1">
    <source>
        <dbReference type="ARBA" id="ARBA00023002"/>
    </source>
</evidence>
<accession>A0A484FG00</accession>
<keyword evidence="1" id="KW-0560">Oxidoreductase</keyword>
<evidence type="ECO:0000313" key="4">
    <source>
        <dbReference type="EMBL" id="TDZ17339.1"/>
    </source>
</evidence>
<gene>
    <name evidence="4" type="primary">ALD2-0</name>
    <name evidence="4" type="ORF">Cob_v009731</name>
</gene>
<dbReference type="SUPFAM" id="SSF51735">
    <property type="entry name" value="NAD(P)-binding Rossmann-fold domains"/>
    <property type="match status" value="1"/>
</dbReference>
<evidence type="ECO:0000259" key="3">
    <source>
        <dbReference type="Pfam" id="PF01370"/>
    </source>
</evidence>
<dbReference type="InterPro" id="IPR036291">
    <property type="entry name" value="NAD(P)-bd_dom_sf"/>
</dbReference>
<evidence type="ECO:0000313" key="5">
    <source>
        <dbReference type="Proteomes" id="UP000014480"/>
    </source>
</evidence>
<dbReference type="InterPro" id="IPR001509">
    <property type="entry name" value="Epimerase_deHydtase"/>
</dbReference>
<name>A0A484FG00_COLOR</name>
<feature type="domain" description="NAD-dependent epimerase/dehydratase" evidence="3">
    <location>
        <begin position="15"/>
        <end position="262"/>
    </location>
</feature>
<dbReference type="AlphaFoldDB" id="A0A484FG00"/>
<dbReference type="InterPro" id="IPR050425">
    <property type="entry name" value="NAD(P)_dehydrat-like"/>
</dbReference>
<dbReference type="Gene3D" id="3.40.50.720">
    <property type="entry name" value="NAD(P)-binding Rossmann-like Domain"/>
    <property type="match status" value="1"/>
</dbReference>
<dbReference type="STRING" id="1213857.A0A484FG00"/>
<dbReference type="PANTHER" id="PTHR10366:SF562">
    <property type="entry name" value="ALDEHYDE REDUCTASE II (AFU_ORTHOLOGUE AFUA_1G11360)"/>
    <property type="match status" value="1"/>
</dbReference>
<dbReference type="EMBL" id="AMCV02000031">
    <property type="protein sequence ID" value="TDZ17339.1"/>
    <property type="molecule type" value="Genomic_DNA"/>
</dbReference>
<keyword evidence="5" id="KW-1185">Reference proteome</keyword>
<evidence type="ECO:0000256" key="2">
    <source>
        <dbReference type="ARBA" id="ARBA00023445"/>
    </source>
</evidence>
<comment type="similarity">
    <text evidence="2">Belongs to the NAD(P)-dependent epimerase/dehydratase family. Dihydroflavonol-4-reductase subfamily.</text>
</comment>
<comment type="caution">
    <text evidence="4">The sequence shown here is derived from an EMBL/GenBank/DDBJ whole genome shotgun (WGS) entry which is preliminary data.</text>
</comment>
<dbReference type="Pfam" id="PF01370">
    <property type="entry name" value="Epimerase"/>
    <property type="match status" value="1"/>
</dbReference>
<dbReference type="GO" id="GO:0016616">
    <property type="term" value="F:oxidoreductase activity, acting on the CH-OH group of donors, NAD or NADP as acceptor"/>
    <property type="evidence" value="ECO:0007669"/>
    <property type="project" value="TreeGrafter"/>
</dbReference>